<reference evidence="1 2" key="1">
    <citation type="submission" date="2017-06" db="EMBL/GenBank/DDBJ databases">
        <title>Genome sequencing of cyanobaciteial culture collection at National Institute for Environmental Studies (NIES).</title>
        <authorList>
            <person name="Hirose Y."/>
            <person name="Shimura Y."/>
            <person name="Fujisawa T."/>
            <person name="Nakamura Y."/>
            <person name="Kawachi M."/>
        </authorList>
    </citation>
    <scope>NUCLEOTIDE SEQUENCE [LARGE SCALE GENOMIC DNA]</scope>
    <source>
        <strain evidence="1 2">NIES-23</strain>
        <plasmid evidence="2">Plasmid Plasmid1 dna</plasmid>
    </source>
</reference>
<dbReference type="EMBL" id="AP018217">
    <property type="protein sequence ID" value="BAY72691.1"/>
    <property type="molecule type" value="Genomic_DNA"/>
</dbReference>
<accession>A0A1Z4KUI0</accession>
<organism evidence="1 2">
    <name type="scientific">Trichormus variabilis NIES-23</name>
    <dbReference type="NCBI Taxonomy" id="1973479"/>
    <lineage>
        <taxon>Bacteria</taxon>
        <taxon>Bacillati</taxon>
        <taxon>Cyanobacteriota</taxon>
        <taxon>Cyanophyceae</taxon>
        <taxon>Nostocales</taxon>
        <taxon>Nostocaceae</taxon>
        <taxon>Trichormus</taxon>
    </lineage>
</organism>
<gene>
    <name evidence="1" type="ORF">NIES23_55190</name>
</gene>
<sequence length="369" mass="41013">MANEEHLAILRQGVEVWNAWRENNPDINPDLSCLNFNKIDLDGFNFSNTVIFGSTFGSSSLRKTLFTRAFLQNTDLAGVDLTGSNLRGAFLNKANLLGANLCQVDLSYADLSETDLSSSCLIKAKLLQTNLVRAYLAGANLVDADLSHANLMLTTAAYTNFERAILTGACIEAWNTNERTNFNFVTCDYIYLRHEQQERRPSSGNFAPGEFTKLFQKSLETVDLIFRNGIDWDAFAYSFKKVEVENQGAQLDVQSIEKKGDGILVVRVAVAPDADKAKIHNDFMQGYEFAAKTLEAQYQARLEDKDKVINQLFSTIDQQNQLLAQTGDKVSIYYQPNSQFAGGIVDANTVDAQQIGGNIQNNNTEDFSS</sequence>
<dbReference type="InterPro" id="IPR044213">
    <property type="entry name" value="At2g44920-like"/>
</dbReference>
<dbReference type="PANTHER" id="PTHR47200:SF2">
    <property type="entry name" value="THYLAKOID LUMENAL 15 KDA PROTEIN 1, CHLOROPLASTIC"/>
    <property type="match status" value="1"/>
</dbReference>
<dbReference type="AlphaFoldDB" id="A0A1Z4KUI0"/>
<dbReference type="Pfam" id="PF00805">
    <property type="entry name" value="Pentapeptide"/>
    <property type="match status" value="2"/>
</dbReference>
<dbReference type="Gene3D" id="2.160.20.80">
    <property type="entry name" value="E3 ubiquitin-protein ligase SopA"/>
    <property type="match status" value="1"/>
</dbReference>
<dbReference type="InterPro" id="IPR001646">
    <property type="entry name" value="5peptide_repeat"/>
</dbReference>
<evidence type="ECO:0008006" key="3">
    <source>
        <dbReference type="Google" id="ProtNLM"/>
    </source>
</evidence>
<dbReference type="Proteomes" id="UP000217507">
    <property type="component" value="Plasmid Plasmid1 dna"/>
</dbReference>
<dbReference type="SUPFAM" id="SSF141571">
    <property type="entry name" value="Pentapeptide repeat-like"/>
    <property type="match status" value="1"/>
</dbReference>
<geneLocation type="plasmid" evidence="1">
    <name>plasmid1</name>
</geneLocation>
<evidence type="ECO:0000313" key="1">
    <source>
        <dbReference type="EMBL" id="BAY72691.1"/>
    </source>
</evidence>
<dbReference type="PANTHER" id="PTHR47200">
    <property type="entry name" value="THYLAKOID LUMENAL 15 KDA PROTEIN 1, CHLOROPLASTIC"/>
    <property type="match status" value="1"/>
</dbReference>
<evidence type="ECO:0000313" key="2">
    <source>
        <dbReference type="Proteomes" id="UP000217507"/>
    </source>
</evidence>
<name>A0A1Z4KUI0_ANAVA</name>
<protein>
    <recommendedName>
        <fullName evidence="3">Pentapeptide repeat-containing protein</fullName>
    </recommendedName>
</protein>
<keyword evidence="1" id="KW-0614">Plasmid</keyword>
<proteinExistence type="predicted"/>